<organism evidence="1 2">
    <name type="scientific">Avena sativa</name>
    <name type="common">Oat</name>
    <dbReference type="NCBI Taxonomy" id="4498"/>
    <lineage>
        <taxon>Eukaryota</taxon>
        <taxon>Viridiplantae</taxon>
        <taxon>Streptophyta</taxon>
        <taxon>Embryophyta</taxon>
        <taxon>Tracheophyta</taxon>
        <taxon>Spermatophyta</taxon>
        <taxon>Magnoliopsida</taxon>
        <taxon>Liliopsida</taxon>
        <taxon>Poales</taxon>
        <taxon>Poaceae</taxon>
        <taxon>BOP clade</taxon>
        <taxon>Pooideae</taxon>
        <taxon>Poodae</taxon>
        <taxon>Poeae</taxon>
        <taxon>Poeae Chloroplast Group 1 (Aveneae type)</taxon>
        <taxon>Aveninae</taxon>
        <taxon>Avena</taxon>
    </lineage>
</organism>
<keyword evidence="2" id="KW-1185">Reference proteome</keyword>
<sequence>MEKMKVDSQAAYDWVEELPPNTWVKAFFSDFPKCDMLLNNHSEVFNSYIVDEREMPMLSMLESIFLKIMNRMVTKDEEANKWHGRICPKIKKKLEKATEFSAGCHVRIAADDLFHVTTGEYEREYNVDLKSKSCDCKRWQLSGIPCHHAIACCRTMRKDPEQLVHSCYSIETYKAAYAYKLVPLRSRVHWEKQNGVQVRPPLYTKVMGRPKKNRKKAPEEKVKNGTKHLTRGGLTMHCSICGKPDHNKRGHYKYLQHEEEIAEHEEQVAEDIPSILQTIIPQNPNPIMDPTNQRNMMVYKMGQEAHVVPRKSHGPLPSESSFVAAARDSIPQARVTTAMARGIGGLSARGRKNNRTETQSRVRGRGKGTKRTAEASSSHTTKVSARGRGRTRRATYNTGPGSAHYLLFGDGTQQIELPDLNEAVSKEIQTTQTAPDDAI</sequence>
<evidence type="ECO:0000313" key="2">
    <source>
        <dbReference type="Proteomes" id="UP001732700"/>
    </source>
</evidence>
<reference evidence="1" key="1">
    <citation type="submission" date="2025-09" db="UniProtKB">
        <authorList>
            <consortium name="EnsemblPlants"/>
        </authorList>
    </citation>
    <scope>IDENTIFICATION</scope>
</reference>
<proteinExistence type="predicted"/>
<protein>
    <submittedName>
        <fullName evidence="1">Uncharacterized protein</fullName>
    </submittedName>
</protein>
<evidence type="ECO:0000313" key="1">
    <source>
        <dbReference type="EnsemblPlants" id="AVESA.00010b.r2.UnG1404840.1.CDS"/>
    </source>
</evidence>
<accession>A0ACD6AGT7</accession>
<dbReference type="Proteomes" id="UP001732700">
    <property type="component" value="Unassembled WGS sequence"/>
</dbReference>
<dbReference type="EnsemblPlants" id="AVESA.00010b.r2.UnG1404840.1">
    <property type="protein sequence ID" value="AVESA.00010b.r2.UnG1404840.1.CDS"/>
    <property type="gene ID" value="AVESA.00010b.r2.UnG1404840"/>
</dbReference>
<name>A0ACD6AGT7_AVESA</name>